<keyword evidence="10" id="KW-1185">Reference proteome</keyword>
<feature type="transmembrane region" description="Helical" evidence="7">
    <location>
        <begin position="46"/>
        <end position="65"/>
    </location>
</feature>
<dbReference type="PRINTS" id="PR01036">
    <property type="entry name" value="TCRTETB"/>
</dbReference>
<comment type="subcellular location">
    <subcellularLocation>
        <location evidence="1">Cell membrane</location>
        <topology evidence="1">Multi-pass membrane protein</topology>
    </subcellularLocation>
</comment>
<evidence type="ECO:0000256" key="6">
    <source>
        <dbReference type="ARBA" id="ARBA00023136"/>
    </source>
</evidence>
<gene>
    <name evidence="9" type="ORF">AF333_16015</name>
</gene>
<feature type="transmembrane region" description="Helical" evidence="7">
    <location>
        <begin position="283"/>
        <end position="303"/>
    </location>
</feature>
<evidence type="ECO:0000256" key="4">
    <source>
        <dbReference type="ARBA" id="ARBA00022692"/>
    </source>
</evidence>
<dbReference type="SUPFAM" id="SSF103473">
    <property type="entry name" value="MFS general substrate transporter"/>
    <property type="match status" value="1"/>
</dbReference>
<organism evidence="9 10">
    <name type="scientific">Aneurinibacillus migulanus</name>
    <name type="common">Bacillus migulanus</name>
    <dbReference type="NCBI Taxonomy" id="47500"/>
    <lineage>
        <taxon>Bacteria</taxon>
        <taxon>Bacillati</taxon>
        <taxon>Bacillota</taxon>
        <taxon>Bacilli</taxon>
        <taxon>Bacillales</taxon>
        <taxon>Paenibacillaceae</taxon>
        <taxon>Aneurinibacillus group</taxon>
        <taxon>Aneurinibacillus</taxon>
    </lineage>
</organism>
<dbReference type="Proteomes" id="UP000037269">
    <property type="component" value="Unassembled WGS sequence"/>
</dbReference>
<feature type="transmembrane region" description="Helical" evidence="7">
    <location>
        <begin position="12"/>
        <end position="34"/>
    </location>
</feature>
<feature type="transmembrane region" description="Helical" evidence="7">
    <location>
        <begin position="342"/>
        <end position="367"/>
    </location>
</feature>
<keyword evidence="3" id="KW-1003">Cell membrane</keyword>
<feature type="transmembrane region" description="Helical" evidence="7">
    <location>
        <begin position="421"/>
        <end position="440"/>
    </location>
</feature>
<keyword evidence="5 7" id="KW-1133">Transmembrane helix</keyword>
<dbReference type="Pfam" id="PF07690">
    <property type="entry name" value="MFS_1"/>
    <property type="match status" value="1"/>
</dbReference>
<evidence type="ECO:0000256" key="1">
    <source>
        <dbReference type="ARBA" id="ARBA00004651"/>
    </source>
</evidence>
<dbReference type="PANTHER" id="PTHR42718:SF46">
    <property type="entry name" value="BLR6921 PROTEIN"/>
    <property type="match status" value="1"/>
</dbReference>
<evidence type="ECO:0000256" key="7">
    <source>
        <dbReference type="SAM" id="Phobius"/>
    </source>
</evidence>
<dbReference type="InterPro" id="IPR020846">
    <property type="entry name" value="MFS_dom"/>
</dbReference>
<dbReference type="GO" id="GO:0005886">
    <property type="term" value="C:plasma membrane"/>
    <property type="evidence" value="ECO:0007669"/>
    <property type="project" value="UniProtKB-SubCell"/>
</dbReference>
<dbReference type="InterPro" id="IPR036259">
    <property type="entry name" value="MFS_trans_sf"/>
</dbReference>
<dbReference type="STRING" id="47500.AF333_16015"/>
<feature type="transmembrane region" description="Helical" evidence="7">
    <location>
        <begin position="106"/>
        <end position="123"/>
    </location>
</feature>
<keyword evidence="2" id="KW-0813">Transport</keyword>
<accession>A0A0M0H3V3</accession>
<proteinExistence type="predicted"/>
<dbReference type="AlphaFoldDB" id="A0A0M0H3V3"/>
<feature type="transmembrane region" description="Helical" evidence="7">
    <location>
        <begin position="77"/>
        <end position="100"/>
    </location>
</feature>
<keyword evidence="4 7" id="KW-0812">Transmembrane</keyword>
<feature type="domain" description="Major facilitator superfamily (MFS) profile" evidence="8">
    <location>
        <begin position="11"/>
        <end position="445"/>
    </location>
</feature>
<name>A0A0M0H3V3_ANEMI</name>
<feature type="transmembrane region" description="Helical" evidence="7">
    <location>
        <begin position="254"/>
        <end position="277"/>
    </location>
</feature>
<feature type="transmembrane region" description="Helical" evidence="7">
    <location>
        <begin position="217"/>
        <end position="234"/>
    </location>
</feature>
<dbReference type="PANTHER" id="PTHR42718">
    <property type="entry name" value="MAJOR FACILITATOR SUPERFAMILY MULTIDRUG TRANSPORTER MFSC"/>
    <property type="match status" value="1"/>
</dbReference>
<dbReference type="Gene3D" id="1.20.1250.20">
    <property type="entry name" value="MFS general substrate transporter like domains"/>
    <property type="match status" value="1"/>
</dbReference>
<evidence type="ECO:0000256" key="2">
    <source>
        <dbReference type="ARBA" id="ARBA00022448"/>
    </source>
</evidence>
<reference evidence="9 10" key="1">
    <citation type="submission" date="2015-07" db="EMBL/GenBank/DDBJ databases">
        <title>Fjat-14205 dsm 2895.</title>
        <authorList>
            <person name="Liu B."/>
            <person name="Wang J."/>
            <person name="Zhu Y."/>
            <person name="Liu G."/>
            <person name="Chen Q."/>
            <person name="Chen Z."/>
            <person name="Lan J."/>
            <person name="Che J."/>
            <person name="Ge C."/>
            <person name="Shi H."/>
            <person name="Pan Z."/>
            <person name="Liu X."/>
        </authorList>
    </citation>
    <scope>NUCLEOTIDE SEQUENCE [LARGE SCALE GENOMIC DNA]</scope>
    <source>
        <strain evidence="9 10">DSM 2895</strain>
    </source>
</reference>
<evidence type="ECO:0000256" key="3">
    <source>
        <dbReference type="ARBA" id="ARBA00022475"/>
    </source>
</evidence>
<comment type="caution">
    <text evidence="9">The sequence shown here is derived from an EMBL/GenBank/DDBJ whole genome shotgun (WGS) entry which is preliminary data.</text>
</comment>
<evidence type="ECO:0000313" key="9">
    <source>
        <dbReference type="EMBL" id="KON96758.1"/>
    </source>
</evidence>
<protein>
    <recommendedName>
        <fullName evidence="8">Major facilitator superfamily (MFS) profile domain-containing protein</fullName>
    </recommendedName>
</protein>
<dbReference type="EMBL" id="LGUG01000004">
    <property type="protein sequence ID" value="KON96758.1"/>
    <property type="molecule type" value="Genomic_DNA"/>
</dbReference>
<feature type="transmembrane region" description="Helical" evidence="7">
    <location>
        <begin position="192"/>
        <end position="211"/>
    </location>
</feature>
<dbReference type="PROSITE" id="PS50850">
    <property type="entry name" value="MFS"/>
    <property type="match status" value="1"/>
</dbReference>
<evidence type="ECO:0000259" key="8">
    <source>
        <dbReference type="PROSITE" id="PS50850"/>
    </source>
</evidence>
<dbReference type="InterPro" id="IPR011701">
    <property type="entry name" value="MFS"/>
</dbReference>
<feature type="transmembrane region" description="Helical" evidence="7">
    <location>
        <begin position="135"/>
        <end position="154"/>
    </location>
</feature>
<feature type="transmembrane region" description="Helical" evidence="7">
    <location>
        <begin position="160"/>
        <end position="180"/>
    </location>
</feature>
<dbReference type="CDD" id="cd17321">
    <property type="entry name" value="MFS_MMR_MDR_like"/>
    <property type="match status" value="1"/>
</dbReference>
<evidence type="ECO:0000313" key="10">
    <source>
        <dbReference type="Proteomes" id="UP000037269"/>
    </source>
</evidence>
<sequence>MDRLDKKQKQLLLALCYTVLFSVMNGTMFNVALPEIARDFGLLPSQVSWVVVGYGMVFAIGSITYGKLADLFPVRRLVTIGLSIFSLGSVLGFFASAYWLVIMARIVQASGAAAIPALGMIVATKYFPAERRGYVLGYIASTVAFGTGIGPMLGGMITQWFGWSVLFLFSVTSLLALPILHRALPVEQMTKGSFDTMGALLFGAGIASLLLGINANLMIAGLAVVFFVLFGMHIRRTQAPFIQVSLLANGPYRLLLLLGMMIFFAMMSSFFILPLLLEEVNGLKAGVIGLVLFPGSMMAALLGSRIGRLSDKYGSAVIIKWASLSMALGFVALSTFIGISPVGIACMLVVVYLGFSSIQSALASFVSRPLERKEIGVGMGLYNLTTFMGSAFGPALVSRFLEMHTGHWNLLNGTAFDSYSNAYLILAVVCLGALVVLALVQIRLSKEAQLPAQQYESI</sequence>
<dbReference type="GO" id="GO:0022857">
    <property type="term" value="F:transmembrane transporter activity"/>
    <property type="evidence" value="ECO:0007669"/>
    <property type="project" value="InterPro"/>
</dbReference>
<keyword evidence="6 7" id="KW-0472">Membrane</keyword>
<evidence type="ECO:0000256" key="5">
    <source>
        <dbReference type="ARBA" id="ARBA00022989"/>
    </source>
</evidence>
<dbReference type="Gene3D" id="1.20.1720.10">
    <property type="entry name" value="Multidrug resistance protein D"/>
    <property type="match status" value="1"/>
</dbReference>
<dbReference type="PATRIC" id="fig|47500.12.peg.5593"/>
<feature type="transmembrane region" description="Helical" evidence="7">
    <location>
        <begin position="379"/>
        <end position="401"/>
    </location>
</feature>
<feature type="transmembrane region" description="Helical" evidence="7">
    <location>
        <begin position="315"/>
        <end position="336"/>
    </location>
</feature>